<name>A0A498SLK0_ACAVI</name>
<feature type="compositionally biased region" description="Polar residues" evidence="1">
    <location>
        <begin position="177"/>
        <end position="186"/>
    </location>
</feature>
<evidence type="ECO:0000259" key="2">
    <source>
        <dbReference type="Pfam" id="PF00144"/>
    </source>
</evidence>
<feature type="compositionally biased region" description="Polar residues" evidence="1">
    <location>
        <begin position="156"/>
        <end position="165"/>
    </location>
</feature>
<gene>
    <name evidence="3" type="ORF">NAV_LOCUS7497</name>
</gene>
<dbReference type="SUPFAM" id="SSF56601">
    <property type="entry name" value="beta-lactamase/transpeptidase-like"/>
    <property type="match status" value="1"/>
</dbReference>
<sequence length="186" mass="20610">SATMFNNPEVRSLDIPAATGIGTARSLAKLHALVLEGKLLKETTVKQLFLDPTVCNQMDLVLSINMSFGKGFTYTKNFQDQWLVGHPGLGGQNVKMDLTNEVAFAYLCSGLKIGHSDLTVTFMRLQNALYECLRENNLLKEIREEKTEGNSEITRRNSSLDTSSKNHQKANVLMPLESNTVLTSDT</sequence>
<dbReference type="InterPro" id="IPR001466">
    <property type="entry name" value="Beta-lactam-related"/>
</dbReference>
<dbReference type="PANTHER" id="PTHR43319">
    <property type="entry name" value="BETA-LACTAMASE-RELATED"/>
    <property type="match status" value="1"/>
</dbReference>
<dbReference type="InterPro" id="IPR012338">
    <property type="entry name" value="Beta-lactam/transpept-like"/>
</dbReference>
<keyword evidence="4" id="KW-1185">Reference proteome</keyword>
<dbReference type="OrthoDB" id="5838698at2759"/>
<evidence type="ECO:0000256" key="1">
    <source>
        <dbReference type="SAM" id="MobiDB-lite"/>
    </source>
</evidence>
<accession>A0A498SLK0</accession>
<dbReference type="PANTHER" id="PTHR43319:SF3">
    <property type="entry name" value="BETA-LACTAMASE-RELATED DOMAIN-CONTAINING PROTEIN"/>
    <property type="match status" value="1"/>
</dbReference>
<dbReference type="InterPro" id="IPR052907">
    <property type="entry name" value="Beta-lactamase/esterase"/>
</dbReference>
<dbReference type="STRING" id="6277.A0A498SLK0"/>
<feature type="domain" description="Beta-lactamase-related" evidence="2">
    <location>
        <begin position="10"/>
        <end position="112"/>
    </location>
</feature>
<protein>
    <recommendedName>
        <fullName evidence="2">Beta-lactamase-related domain-containing protein</fullName>
    </recommendedName>
</protein>
<feature type="region of interest" description="Disordered" evidence="1">
    <location>
        <begin position="146"/>
        <end position="186"/>
    </location>
</feature>
<reference evidence="3 4" key="1">
    <citation type="submission" date="2018-08" db="EMBL/GenBank/DDBJ databases">
        <authorList>
            <person name="Laetsch R D."/>
            <person name="Stevens L."/>
            <person name="Kumar S."/>
            <person name="Blaxter L. M."/>
        </authorList>
    </citation>
    <scope>NUCLEOTIDE SEQUENCE [LARGE SCALE GENOMIC DNA]</scope>
</reference>
<dbReference type="EMBL" id="UPTC01001879">
    <property type="protein sequence ID" value="VBB32706.1"/>
    <property type="molecule type" value="Genomic_DNA"/>
</dbReference>
<feature type="compositionally biased region" description="Basic and acidic residues" evidence="1">
    <location>
        <begin position="146"/>
        <end position="155"/>
    </location>
</feature>
<dbReference type="Proteomes" id="UP000276991">
    <property type="component" value="Unassembled WGS sequence"/>
</dbReference>
<dbReference type="Gene3D" id="3.40.710.10">
    <property type="entry name" value="DD-peptidase/beta-lactamase superfamily"/>
    <property type="match status" value="1"/>
</dbReference>
<dbReference type="AlphaFoldDB" id="A0A498SLK0"/>
<evidence type="ECO:0000313" key="3">
    <source>
        <dbReference type="EMBL" id="VBB32706.1"/>
    </source>
</evidence>
<feature type="non-terminal residue" evidence="3">
    <location>
        <position position="1"/>
    </location>
</feature>
<evidence type="ECO:0000313" key="4">
    <source>
        <dbReference type="Proteomes" id="UP000276991"/>
    </source>
</evidence>
<organism evidence="3 4">
    <name type="scientific">Acanthocheilonema viteae</name>
    <name type="common">Filarial nematode worm</name>
    <name type="synonym">Dipetalonema viteae</name>
    <dbReference type="NCBI Taxonomy" id="6277"/>
    <lineage>
        <taxon>Eukaryota</taxon>
        <taxon>Metazoa</taxon>
        <taxon>Ecdysozoa</taxon>
        <taxon>Nematoda</taxon>
        <taxon>Chromadorea</taxon>
        <taxon>Rhabditida</taxon>
        <taxon>Spirurina</taxon>
        <taxon>Spiruromorpha</taxon>
        <taxon>Filarioidea</taxon>
        <taxon>Onchocercidae</taxon>
        <taxon>Acanthocheilonema</taxon>
    </lineage>
</organism>
<dbReference type="Pfam" id="PF00144">
    <property type="entry name" value="Beta-lactamase"/>
    <property type="match status" value="1"/>
</dbReference>
<proteinExistence type="predicted"/>